<dbReference type="EMBL" id="PPUQ01000032">
    <property type="protein sequence ID" value="RDC34057.1"/>
    <property type="molecule type" value="Genomic_DNA"/>
</dbReference>
<gene>
    <name evidence="4" type="ORF">C1853_14970</name>
    <name evidence="3" type="ORF">C1871_08955</name>
    <name evidence="2" type="ORF">C1872_05205</name>
</gene>
<dbReference type="OMA" id="NECKRSA"/>
<organism evidence="3 6">
    <name type="scientific">Eggerthella lenta</name>
    <name type="common">Eubacterium lentum</name>
    <dbReference type="NCBI Taxonomy" id="84112"/>
    <lineage>
        <taxon>Bacteria</taxon>
        <taxon>Bacillati</taxon>
        <taxon>Actinomycetota</taxon>
        <taxon>Coriobacteriia</taxon>
        <taxon>Eggerthellales</taxon>
        <taxon>Eggerthellaceae</taxon>
        <taxon>Eggerthella</taxon>
    </lineage>
</organism>
<dbReference type="Pfam" id="PF21531">
    <property type="entry name" value="Rv2175c_wHTH"/>
    <property type="match status" value="1"/>
</dbReference>
<dbReference type="SUPFAM" id="SSF143100">
    <property type="entry name" value="TTHA1013/TTHA0281-like"/>
    <property type="match status" value="1"/>
</dbReference>
<dbReference type="EMBL" id="PPTY01000014">
    <property type="protein sequence ID" value="RDB84863.1"/>
    <property type="molecule type" value="Genomic_DNA"/>
</dbReference>
<evidence type="ECO:0000313" key="6">
    <source>
        <dbReference type="Proteomes" id="UP000253857"/>
    </source>
</evidence>
<feature type="domain" description="DNA-binding protein Rv2175c wHTH" evidence="1">
    <location>
        <begin position="87"/>
        <end position="123"/>
    </location>
</feature>
<accession>A0A369N4H6</accession>
<protein>
    <submittedName>
        <fullName evidence="3">Type II toxin-antitoxin system HicB family antitoxin</fullName>
    </submittedName>
</protein>
<evidence type="ECO:0000313" key="7">
    <source>
        <dbReference type="Proteomes" id="UP000253915"/>
    </source>
</evidence>
<name>A0A369N4H6_EGGLN</name>
<sequence length="149" mass="15854">MFYTYEGSIIRESEGGYTVAVPSFECMVAGGTSVKEACENAAGCLQLLIADMLDNDEPLPEATFGEAPQLVLCVEVGDGFIRESLCMTLAEAAEELGVSPGRVDQLLDSGQLVAAYPTGKRMVTISSVNECKRSASRLDNLCRSVSDNS</sequence>
<dbReference type="RefSeq" id="WP_015761024.1">
    <property type="nucleotide sequence ID" value="NZ_AP031442.1"/>
</dbReference>
<evidence type="ECO:0000259" key="1">
    <source>
        <dbReference type="Pfam" id="PF21531"/>
    </source>
</evidence>
<dbReference type="GO" id="GO:0003677">
    <property type="term" value="F:DNA binding"/>
    <property type="evidence" value="ECO:0007669"/>
    <property type="project" value="InterPro"/>
</dbReference>
<evidence type="ECO:0000313" key="5">
    <source>
        <dbReference type="Proteomes" id="UP000253752"/>
    </source>
</evidence>
<reference evidence="5 6" key="1">
    <citation type="journal article" date="2018" name="Elife">
        <title>Discovery and characterization of a prevalent human gut bacterial enzyme sufficient for the inactivation of a family of plant toxins.</title>
        <authorList>
            <person name="Koppel N."/>
            <person name="Bisanz J.E."/>
            <person name="Pandelia M.E."/>
            <person name="Turnbaugh P.J."/>
            <person name="Balskus E.P."/>
        </authorList>
    </citation>
    <scope>NUCLEOTIDE SEQUENCE [LARGE SCALE GENOMIC DNA]</scope>
    <source>
        <strain evidence="4 7">16A</strain>
        <strain evidence="3 6">FAA1-1-60AUCSF</strain>
        <strain evidence="2 5">MR1 #12</strain>
    </source>
</reference>
<evidence type="ECO:0000313" key="2">
    <source>
        <dbReference type="EMBL" id="RDB80603.1"/>
    </source>
</evidence>
<dbReference type="Proteomes" id="UP000253752">
    <property type="component" value="Unassembled WGS sequence"/>
</dbReference>
<dbReference type="Proteomes" id="UP000253857">
    <property type="component" value="Unassembled WGS sequence"/>
</dbReference>
<dbReference type="EMBL" id="PPTX01000005">
    <property type="protein sequence ID" value="RDB80603.1"/>
    <property type="molecule type" value="Genomic_DNA"/>
</dbReference>
<comment type="caution">
    <text evidence="3">The sequence shown here is derived from an EMBL/GenBank/DDBJ whole genome shotgun (WGS) entry which is preliminary data.</text>
</comment>
<dbReference type="Gene3D" id="3.30.160.250">
    <property type="match status" value="1"/>
</dbReference>
<dbReference type="InterPro" id="IPR048576">
    <property type="entry name" value="Rv2175c_wHTH"/>
</dbReference>
<dbReference type="Proteomes" id="UP000253915">
    <property type="component" value="Unassembled WGS sequence"/>
</dbReference>
<dbReference type="InterPro" id="IPR035069">
    <property type="entry name" value="TTHA1013/TTHA0281-like"/>
</dbReference>
<proteinExistence type="predicted"/>
<evidence type="ECO:0000313" key="3">
    <source>
        <dbReference type="EMBL" id="RDB84863.1"/>
    </source>
</evidence>
<dbReference type="AlphaFoldDB" id="A0A369N4H6"/>
<evidence type="ECO:0000313" key="4">
    <source>
        <dbReference type="EMBL" id="RDC34057.1"/>
    </source>
</evidence>